<evidence type="ECO:0000313" key="2">
    <source>
        <dbReference type="EMBL" id="SDH14393.1"/>
    </source>
</evidence>
<protein>
    <submittedName>
        <fullName evidence="2">Uncharacterized protein</fullName>
    </submittedName>
</protein>
<organism evidence="2 3">
    <name type="scientific">Vibrio xiamenensis</name>
    <dbReference type="NCBI Taxonomy" id="861298"/>
    <lineage>
        <taxon>Bacteria</taxon>
        <taxon>Pseudomonadati</taxon>
        <taxon>Pseudomonadota</taxon>
        <taxon>Gammaproteobacteria</taxon>
        <taxon>Vibrionales</taxon>
        <taxon>Vibrionaceae</taxon>
        <taxon>Vibrio</taxon>
    </lineage>
</organism>
<dbReference type="AlphaFoldDB" id="A0A1G8A0G7"/>
<feature type="transmembrane region" description="Helical" evidence="1">
    <location>
        <begin position="67"/>
        <end position="85"/>
    </location>
</feature>
<keyword evidence="1" id="KW-0812">Transmembrane</keyword>
<sequence>MSISLHFMMQGLLNLASYFIGGFIIGFISPGIRIYEPAAGAFLSVATMLLLTLFTPFHFFHFSLTKMIYGGAIAFFLALTGAKIGEKVTGNMK</sequence>
<accession>A0A1G8A0G7</accession>
<dbReference type="Proteomes" id="UP000198854">
    <property type="component" value="Unassembled WGS sequence"/>
</dbReference>
<evidence type="ECO:0000256" key="1">
    <source>
        <dbReference type="SAM" id="Phobius"/>
    </source>
</evidence>
<feature type="transmembrane region" description="Helical" evidence="1">
    <location>
        <begin position="12"/>
        <end position="32"/>
    </location>
</feature>
<dbReference type="EMBL" id="FNDD01000009">
    <property type="protein sequence ID" value="SDH14393.1"/>
    <property type="molecule type" value="Genomic_DNA"/>
</dbReference>
<proteinExistence type="predicted"/>
<reference evidence="2 3" key="1">
    <citation type="submission" date="2016-10" db="EMBL/GenBank/DDBJ databases">
        <authorList>
            <person name="de Groot N.N."/>
        </authorList>
    </citation>
    <scope>NUCLEOTIDE SEQUENCE [LARGE SCALE GENOMIC DNA]</scope>
    <source>
        <strain evidence="2 3">CGMCC 1.10228</strain>
    </source>
</reference>
<gene>
    <name evidence="2" type="ORF">SAMN04488136_10970</name>
</gene>
<name>A0A1G8A0G7_9VIBR</name>
<keyword evidence="3" id="KW-1185">Reference proteome</keyword>
<keyword evidence="1" id="KW-1133">Transmembrane helix</keyword>
<evidence type="ECO:0000313" key="3">
    <source>
        <dbReference type="Proteomes" id="UP000198854"/>
    </source>
</evidence>
<feature type="transmembrane region" description="Helical" evidence="1">
    <location>
        <begin position="38"/>
        <end position="60"/>
    </location>
</feature>
<keyword evidence="1" id="KW-0472">Membrane</keyword>